<dbReference type="FunFam" id="3.90.190.20:FF:000006">
    <property type="entry name" value="UDP-N-acetylmuramoyl-L-alanyl-D-glutamate--2,6-diaminopimelate ligase"/>
    <property type="match status" value="1"/>
</dbReference>
<dbReference type="InterPro" id="IPR000713">
    <property type="entry name" value="Mur_ligase_N"/>
</dbReference>
<dbReference type="Pfam" id="PF08245">
    <property type="entry name" value="Mur_ligase_M"/>
    <property type="match status" value="1"/>
</dbReference>
<dbReference type="GO" id="GO:0005524">
    <property type="term" value="F:ATP binding"/>
    <property type="evidence" value="ECO:0007669"/>
    <property type="project" value="UniProtKB-UniRule"/>
</dbReference>
<organism evidence="20 21">
    <name type="scientific">Megamonas hypermegale</name>
    <dbReference type="NCBI Taxonomy" id="158847"/>
    <lineage>
        <taxon>Bacteria</taxon>
        <taxon>Bacillati</taxon>
        <taxon>Bacillota</taxon>
        <taxon>Negativicutes</taxon>
        <taxon>Selenomonadales</taxon>
        <taxon>Selenomonadaceae</taxon>
        <taxon>Megamonas</taxon>
    </lineage>
</organism>
<keyword evidence="6 15" id="KW-0131">Cell cycle</keyword>
<feature type="binding site" evidence="15">
    <location>
        <position position="465"/>
    </location>
    <ligand>
        <name>meso-2,6-diaminopimelate</name>
        <dbReference type="ChEBI" id="CHEBI:57791"/>
    </ligand>
</feature>
<evidence type="ECO:0000259" key="19">
    <source>
        <dbReference type="Pfam" id="PF08245"/>
    </source>
</evidence>
<comment type="pathway">
    <text evidence="1 15 16">Cell wall biogenesis; peptidoglycan biosynthesis.</text>
</comment>
<dbReference type="GO" id="GO:0008360">
    <property type="term" value="P:regulation of cell shape"/>
    <property type="evidence" value="ECO:0007669"/>
    <property type="project" value="UniProtKB-KW"/>
</dbReference>
<feature type="short sequence motif" description="Meso-diaminopimelate recognition motif" evidence="15">
    <location>
        <begin position="411"/>
        <end position="414"/>
    </location>
</feature>
<keyword evidence="7 15" id="KW-0961">Cell wall biogenesis/degradation</keyword>
<dbReference type="InterPro" id="IPR036565">
    <property type="entry name" value="Mur-like_cat_sf"/>
</dbReference>
<keyword evidence="15" id="KW-0460">Magnesium</keyword>
<evidence type="ECO:0000256" key="7">
    <source>
        <dbReference type="ARBA" id="ARBA00023316"/>
    </source>
</evidence>
<keyword evidence="15" id="KW-0067">ATP-binding</keyword>
<dbReference type="Pfam" id="PF01225">
    <property type="entry name" value="Mur_ligase"/>
    <property type="match status" value="1"/>
</dbReference>
<dbReference type="eggNOG" id="COG0769">
    <property type="taxonomic scope" value="Bacteria"/>
</dbReference>
<dbReference type="Pfam" id="PF02875">
    <property type="entry name" value="Mur_ligase_C"/>
    <property type="match status" value="1"/>
</dbReference>
<feature type="binding site" evidence="15">
    <location>
        <position position="179"/>
    </location>
    <ligand>
        <name>UDP-N-acetyl-alpha-D-muramoyl-L-alanyl-D-glutamate</name>
        <dbReference type="ChEBI" id="CHEBI:83900"/>
    </ligand>
</feature>
<feature type="binding site" evidence="15">
    <location>
        <position position="187"/>
    </location>
    <ligand>
        <name>UDP-N-acetyl-alpha-D-muramoyl-L-alanyl-D-glutamate</name>
        <dbReference type="ChEBI" id="CHEBI:83900"/>
    </ligand>
</feature>
<dbReference type="SUPFAM" id="SSF53623">
    <property type="entry name" value="MurD-like peptide ligases, catalytic domain"/>
    <property type="match status" value="1"/>
</dbReference>
<dbReference type="GO" id="GO:0051301">
    <property type="term" value="P:cell division"/>
    <property type="evidence" value="ECO:0007669"/>
    <property type="project" value="UniProtKB-KW"/>
</dbReference>
<evidence type="ECO:0000256" key="8">
    <source>
        <dbReference type="ARBA" id="ARBA00050251"/>
    </source>
</evidence>
<evidence type="ECO:0000256" key="16">
    <source>
        <dbReference type="RuleBase" id="RU004135"/>
    </source>
</evidence>
<evidence type="ECO:0000256" key="12">
    <source>
        <dbReference type="ARBA" id="ARBA00075482"/>
    </source>
</evidence>
<dbReference type="PANTHER" id="PTHR23135">
    <property type="entry name" value="MUR LIGASE FAMILY MEMBER"/>
    <property type="match status" value="1"/>
</dbReference>
<dbReference type="PANTHER" id="PTHR23135:SF4">
    <property type="entry name" value="UDP-N-ACETYLMURAMOYL-L-ALANYL-D-GLUTAMATE--2,6-DIAMINOPIMELATE LIGASE MURE HOMOLOG, CHLOROPLASTIC"/>
    <property type="match status" value="1"/>
</dbReference>
<feature type="modified residue" description="N6-carboxylysine" evidence="15">
    <location>
        <position position="219"/>
    </location>
</feature>
<keyword evidence="3 15" id="KW-0132">Cell division</keyword>
<dbReference type="GO" id="GO:0008765">
    <property type="term" value="F:UDP-N-acetylmuramoylalanyl-D-glutamate-2,6-diaminopimelate ligase activity"/>
    <property type="evidence" value="ECO:0007669"/>
    <property type="project" value="UniProtKB-UniRule"/>
</dbReference>
<dbReference type="NCBIfam" id="NF001126">
    <property type="entry name" value="PRK00139.1-4"/>
    <property type="match status" value="1"/>
</dbReference>
<comment type="caution">
    <text evidence="15">Lacks conserved residue(s) required for the propagation of feature annotation.</text>
</comment>
<dbReference type="GO" id="GO:0009252">
    <property type="term" value="P:peptidoglycan biosynthetic process"/>
    <property type="evidence" value="ECO:0007669"/>
    <property type="project" value="UniProtKB-UniRule"/>
</dbReference>
<feature type="binding site" evidence="15">
    <location>
        <position position="387"/>
    </location>
    <ligand>
        <name>meso-2,6-diaminopimelate</name>
        <dbReference type="ChEBI" id="CHEBI:57791"/>
    </ligand>
</feature>
<evidence type="ECO:0000256" key="15">
    <source>
        <dbReference type="HAMAP-Rule" id="MF_00208"/>
    </source>
</evidence>
<evidence type="ECO:0000259" key="18">
    <source>
        <dbReference type="Pfam" id="PF02875"/>
    </source>
</evidence>
<evidence type="ECO:0000256" key="14">
    <source>
        <dbReference type="ARBA" id="ARBA00081560"/>
    </source>
</evidence>
<feature type="binding site" evidence="15">
    <location>
        <position position="30"/>
    </location>
    <ligand>
        <name>UDP-N-acetyl-alpha-D-muramoyl-L-alanyl-D-glutamate</name>
        <dbReference type="ChEBI" id="CHEBI:83900"/>
    </ligand>
</feature>
<feature type="binding site" evidence="15">
    <location>
        <begin position="411"/>
        <end position="414"/>
    </location>
    <ligand>
        <name>meso-2,6-diaminopimelate</name>
        <dbReference type="ChEBI" id="CHEBI:57791"/>
    </ligand>
</feature>
<dbReference type="GO" id="GO:0000287">
    <property type="term" value="F:magnesium ion binding"/>
    <property type="evidence" value="ECO:0007669"/>
    <property type="project" value="UniProtKB-UniRule"/>
</dbReference>
<feature type="domain" description="Mur ligase C-terminal" evidence="18">
    <location>
        <begin position="338"/>
        <end position="467"/>
    </location>
</feature>
<comment type="similarity">
    <text evidence="2 15">Belongs to the MurCDEF family. MurE subfamily.</text>
</comment>
<keyword evidence="4 15" id="KW-0133">Cell shape</keyword>
<dbReference type="NCBIfam" id="TIGR01085">
    <property type="entry name" value="murE"/>
    <property type="match status" value="1"/>
</dbReference>
<dbReference type="InterPro" id="IPR013221">
    <property type="entry name" value="Mur_ligase_cen"/>
</dbReference>
<dbReference type="InterPro" id="IPR004101">
    <property type="entry name" value="Mur_ligase_C"/>
</dbReference>
<protein>
    <recommendedName>
        <fullName evidence="11 15">UDP-N-acetylmuramoyl-L-alanyl-D-glutamate--2,6-diaminopimelate ligase</fullName>
        <ecNumber evidence="10 15">6.3.2.13</ecNumber>
    </recommendedName>
    <alternativeName>
        <fullName evidence="12 15">Meso-A2pm-adding enzyme</fullName>
    </alternativeName>
    <alternativeName>
        <fullName evidence="13 15">Meso-diaminopimelate-adding enzyme</fullName>
    </alternativeName>
    <alternativeName>
        <fullName evidence="14 15">UDP-MurNAc-L-Ala-D-Glu:meso-diaminopimelate ligase</fullName>
    </alternativeName>
    <alternativeName>
        <fullName evidence="15">UDP-MurNAc-tripeptide synthetase</fullName>
    </alternativeName>
    <alternativeName>
        <fullName evidence="15">UDP-N-acetylmuramyl-tripeptide synthetase</fullName>
    </alternativeName>
</protein>
<gene>
    <name evidence="15 20" type="primary">murE</name>
    <name evidence="20" type="ORF">SAMEA4364220_01129</name>
</gene>
<comment type="function">
    <text evidence="9 15">Catalyzes the addition of meso-diaminopimelic acid to the nucleotide precursor UDP-N-acetylmuramoyl-L-alanyl-D-glutamate (UMAG) in the biosynthesis of bacterial cell-wall peptidoglycan.</text>
</comment>
<dbReference type="GeneID" id="78507137"/>
<name>A0A239TNN5_9FIRM</name>
<evidence type="ECO:0000256" key="2">
    <source>
        <dbReference type="ARBA" id="ARBA00005898"/>
    </source>
</evidence>
<evidence type="ECO:0000256" key="1">
    <source>
        <dbReference type="ARBA" id="ARBA00004752"/>
    </source>
</evidence>
<dbReference type="EC" id="6.3.2.13" evidence="10 15"/>
<keyword evidence="15 20" id="KW-0436">Ligase</keyword>
<evidence type="ECO:0000313" key="21">
    <source>
        <dbReference type="Proteomes" id="UP000215383"/>
    </source>
</evidence>
<accession>A0A239TNN5</accession>
<evidence type="ECO:0000256" key="5">
    <source>
        <dbReference type="ARBA" id="ARBA00022984"/>
    </source>
</evidence>
<proteinExistence type="inferred from homology"/>
<evidence type="ECO:0000256" key="6">
    <source>
        <dbReference type="ARBA" id="ARBA00023306"/>
    </source>
</evidence>
<sequence length="497" mass="55145">MTIEQLVSVLKDVEVLGDTSKEIEFIAHDSRRVRKNTLFVCISGTRVDGNKFIPQAVDAGACAVMTEKDVTVPEGITVIKVKNIHKAMELCVPYFWGYPGKKMRMIGVTGTNGKTSSTYMLRDILRNAGYKVGVIGTIKIMIEDEELPIHNTTPDVIDLQETLAKMYEKGMDYVVMEVSSHALDMNRVAGCEYDTAIFTNLTQDHLDYHKTMENYALAKAKLFDSLSAPDLVKTGKTAVINIDDELGSKTMIEHTKCDLITYGIKHKDATLKAENVEIKASGASFEVEYNNEVMHFDLKVTGMFNVYNILGVIGAALAEHINPAIIKETLENFESVAGRFELVRQGQDFSVIVDYAHTPDGLENVLKTAREIAKKRLIVVFGCGGDRDRTKRPIMGRIAAQLADVVIATSDNPRTEDPEFILSEVEAGVLPALHGNFHEKITDRRHAIFRAIELAQKDDIVLIAGKGHENYQILKTGTIHFDDKEVAIEAIRGKLNG</sequence>
<comment type="PTM">
    <text evidence="15">Carboxylation is probably crucial for Mg(2+) binding and, consequently, for the gamma-phosphate positioning of ATP.</text>
</comment>
<feature type="binding site" evidence="15">
    <location>
        <position position="151"/>
    </location>
    <ligand>
        <name>UDP-N-acetyl-alpha-D-muramoyl-L-alanyl-D-glutamate</name>
        <dbReference type="ChEBI" id="CHEBI:83900"/>
    </ligand>
</feature>
<dbReference type="GO" id="GO:0005737">
    <property type="term" value="C:cytoplasm"/>
    <property type="evidence" value="ECO:0007669"/>
    <property type="project" value="UniProtKB-SubCell"/>
</dbReference>
<feature type="binding site" evidence="15">
    <location>
        <begin position="152"/>
        <end position="153"/>
    </location>
    <ligand>
        <name>UDP-N-acetyl-alpha-D-muramoyl-L-alanyl-D-glutamate</name>
        <dbReference type="ChEBI" id="CHEBI:83900"/>
    </ligand>
</feature>
<dbReference type="GO" id="GO:0071555">
    <property type="term" value="P:cell wall organization"/>
    <property type="evidence" value="ECO:0007669"/>
    <property type="project" value="UniProtKB-KW"/>
</dbReference>
<evidence type="ECO:0000256" key="3">
    <source>
        <dbReference type="ARBA" id="ARBA00022618"/>
    </source>
</evidence>
<dbReference type="InterPro" id="IPR036615">
    <property type="entry name" value="Mur_ligase_C_dom_sf"/>
</dbReference>
<feature type="binding site" evidence="15">
    <location>
        <begin position="110"/>
        <end position="116"/>
    </location>
    <ligand>
        <name>ATP</name>
        <dbReference type="ChEBI" id="CHEBI:30616"/>
    </ligand>
</feature>
<comment type="catalytic activity">
    <reaction evidence="8 15">
        <text>UDP-N-acetyl-alpha-D-muramoyl-L-alanyl-D-glutamate + meso-2,6-diaminopimelate + ATP = UDP-N-acetyl-alpha-D-muramoyl-L-alanyl-gamma-D-glutamyl-meso-2,6-diaminopimelate + ADP + phosphate + H(+)</text>
        <dbReference type="Rhea" id="RHEA:23676"/>
        <dbReference type="ChEBI" id="CHEBI:15378"/>
        <dbReference type="ChEBI" id="CHEBI:30616"/>
        <dbReference type="ChEBI" id="CHEBI:43474"/>
        <dbReference type="ChEBI" id="CHEBI:57791"/>
        <dbReference type="ChEBI" id="CHEBI:83900"/>
        <dbReference type="ChEBI" id="CHEBI:83905"/>
        <dbReference type="ChEBI" id="CHEBI:456216"/>
        <dbReference type="EC" id="6.3.2.13"/>
    </reaction>
</comment>
<keyword evidence="15" id="KW-0547">Nucleotide-binding</keyword>
<feature type="binding site" evidence="15">
    <location>
        <position position="469"/>
    </location>
    <ligand>
        <name>meso-2,6-diaminopimelate</name>
        <dbReference type="ChEBI" id="CHEBI:57791"/>
    </ligand>
</feature>
<evidence type="ECO:0000256" key="10">
    <source>
        <dbReference type="ARBA" id="ARBA00066633"/>
    </source>
</evidence>
<dbReference type="RefSeq" id="WP_027889751.1">
    <property type="nucleotide sequence ID" value="NZ_LT906446.1"/>
</dbReference>
<keyword evidence="15" id="KW-0963">Cytoplasm</keyword>
<dbReference type="EMBL" id="LT906446">
    <property type="protein sequence ID" value="SNU99511.1"/>
    <property type="molecule type" value="Genomic_DNA"/>
</dbReference>
<evidence type="ECO:0000256" key="4">
    <source>
        <dbReference type="ARBA" id="ARBA00022960"/>
    </source>
</evidence>
<dbReference type="InterPro" id="IPR035911">
    <property type="entry name" value="MurE/MurF_N"/>
</dbReference>
<dbReference type="Gene3D" id="3.40.1190.10">
    <property type="entry name" value="Mur-like, catalytic domain"/>
    <property type="match status" value="1"/>
</dbReference>
<evidence type="ECO:0000256" key="9">
    <source>
        <dbReference type="ARBA" id="ARBA00056782"/>
    </source>
</evidence>
<comment type="cofactor">
    <cofactor evidence="15">
        <name>Mg(2+)</name>
        <dbReference type="ChEBI" id="CHEBI:18420"/>
    </cofactor>
</comment>
<dbReference type="SUPFAM" id="SSF63418">
    <property type="entry name" value="MurE/MurF N-terminal domain"/>
    <property type="match status" value="1"/>
</dbReference>
<reference evidence="20 21" key="1">
    <citation type="submission" date="2017-06" db="EMBL/GenBank/DDBJ databases">
        <authorList>
            <consortium name="Pathogen Informatics"/>
        </authorList>
    </citation>
    <scope>NUCLEOTIDE SEQUENCE [LARGE SCALE GENOMIC DNA]</scope>
    <source>
        <strain evidence="20 21">NCTC10570</strain>
    </source>
</reference>
<dbReference type="UniPathway" id="UPA00219"/>
<keyword evidence="21" id="KW-1185">Reference proteome</keyword>
<evidence type="ECO:0000313" key="20">
    <source>
        <dbReference type="EMBL" id="SNU99511.1"/>
    </source>
</evidence>
<evidence type="ECO:0000256" key="11">
    <source>
        <dbReference type="ARBA" id="ARBA00072883"/>
    </source>
</evidence>
<dbReference type="NCBIfam" id="NF001124">
    <property type="entry name" value="PRK00139.1-2"/>
    <property type="match status" value="1"/>
</dbReference>
<dbReference type="SUPFAM" id="SSF53244">
    <property type="entry name" value="MurD-like peptide ligases, peptide-binding domain"/>
    <property type="match status" value="1"/>
</dbReference>
<comment type="subcellular location">
    <subcellularLocation>
        <location evidence="15 16">Cytoplasm</location>
    </subcellularLocation>
</comment>
<feature type="domain" description="Mur ligase central" evidence="19">
    <location>
        <begin position="108"/>
        <end position="316"/>
    </location>
</feature>
<evidence type="ECO:0000256" key="13">
    <source>
        <dbReference type="ARBA" id="ARBA00076158"/>
    </source>
</evidence>
<dbReference type="InterPro" id="IPR005761">
    <property type="entry name" value="UDP-N-AcMur-Glu-dNH2Pim_ligase"/>
</dbReference>
<dbReference type="Proteomes" id="UP000215383">
    <property type="component" value="Chromosome 1"/>
</dbReference>
<feature type="domain" description="Mur ligase N-terminal catalytic" evidence="17">
    <location>
        <begin position="22"/>
        <end position="78"/>
    </location>
</feature>
<dbReference type="AlphaFoldDB" id="A0A239TNN5"/>
<evidence type="ECO:0000259" key="17">
    <source>
        <dbReference type="Pfam" id="PF01225"/>
    </source>
</evidence>
<keyword evidence="5 15" id="KW-0573">Peptidoglycan synthesis</keyword>
<dbReference type="Gene3D" id="3.90.190.20">
    <property type="entry name" value="Mur ligase, C-terminal domain"/>
    <property type="match status" value="1"/>
</dbReference>
<dbReference type="HAMAP" id="MF_00208">
    <property type="entry name" value="MurE"/>
    <property type="match status" value="1"/>
</dbReference>
<dbReference type="Gene3D" id="3.40.1390.10">
    <property type="entry name" value="MurE/MurF, N-terminal domain"/>
    <property type="match status" value="1"/>
</dbReference>